<dbReference type="EMBL" id="JAASQL010000001">
    <property type="protein sequence ID" value="NIJ45185.1"/>
    <property type="molecule type" value="Genomic_DNA"/>
</dbReference>
<evidence type="ECO:0000313" key="2">
    <source>
        <dbReference type="Proteomes" id="UP000745859"/>
    </source>
</evidence>
<name>A0ABX0UB78_9FLAO</name>
<organism evidence="1 2">
    <name type="scientific">Wenyingzhuangia heitensis</name>
    <dbReference type="NCBI Taxonomy" id="1487859"/>
    <lineage>
        <taxon>Bacteria</taxon>
        <taxon>Pseudomonadati</taxon>
        <taxon>Bacteroidota</taxon>
        <taxon>Flavobacteriia</taxon>
        <taxon>Flavobacteriales</taxon>
        <taxon>Flavobacteriaceae</taxon>
        <taxon>Wenyingzhuangia</taxon>
    </lineage>
</organism>
<accession>A0ABX0UB78</accession>
<dbReference type="Proteomes" id="UP000745859">
    <property type="component" value="Unassembled WGS sequence"/>
</dbReference>
<comment type="caution">
    <text evidence="1">The sequence shown here is derived from an EMBL/GenBank/DDBJ whole genome shotgun (WGS) entry which is preliminary data.</text>
</comment>
<dbReference type="RefSeq" id="WP_167186557.1">
    <property type="nucleotide sequence ID" value="NZ_JAASQL010000001.1"/>
</dbReference>
<evidence type="ECO:0000313" key="1">
    <source>
        <dbReference type="EMBL" id="NIJ45185.1"/>
    </source>
</evidence>
<gene>
    <name evidence="1" type="ORF">FHR24_001624</name>
</gene>
<sequence length="601" mass="68493">MEKHTFHIPVMGIGYTADTPLKIAAYGIDSVISLVDDILLEKLRKYYSENNHIKYIEISDRTVDYRALRITAYLNLMDELIQKKINKIKNITSLESNLFKEYTEHLPESNLKQRLQNSTNLHEVKSLLENNLVQGSIDVNIMTKVDKTNYINKEALPIEFNDAHAALRGYAKSNLKSSIVFSAGMNPRLYNYLESFNDFYPNENGEIIKKIILKVSDYRSAIIQGKYLAKKGLWVSEYRIESGLNCGGHAFATDGFLMGPVLEEFKTNKEVLYSTTYELFTKALELKGKKVYLNKPTLKISAQGGVGTSDEHQFLLHNYKLDSIGWGSPFLLVPEATTVDSHTLTQLALAKEKDIYLSNISPLGIRFNNLRGNTKDLKKAENIYKNRPGSACPKKHVALNTEFKKEGLCIASREYQYLKIKQLENNAELNNVQRDKEINKVTEKSCICVGLGTSALLKYNIDTKTEGTGVSVCPGPNLAYFDKKVSLTNMIEHIYGKINLISNKHRPHMFIKELNMYVDYLSEQITDLTEAINVQQEKSLTKFSNNLLQGISYYQGLFTFTWKNITSKNSVVLKELSLKHQQVLQLQLQLKKNKEKWILTS</sequence>
<reference evidence="1 2" key="1">
    <citation type="submission" date="2020-03" db="EMBL/GenBank/DDBJ databases">
        <title>Genomic Encyclopedia of Type Strains, Phase IV (KMG-IV): sequencing the most valuable type-strain genomes for metagenomic binning, comparative biology and taxonomic classification.</title>
        <authorList>
            <person name="Goeker M."/>
        </authorList>
    </citation>
    <scope>NUCLEOTIDE SEQUENCE [LARGE SCALE GENOMIC DNA]</scope>
    <source>
        <strain evidence="1 2">DSM 101599</strain>
    </source>
</reference>
<proteinExistence type="predicted"/>
<keyword evidence="2" id="KW-1185">Reference proteome</keyword>
<protein>
    <submittedName>
        <fullName evidence="1">Uncharacterized protein</fullName>
    </submittedName>
</protein>